<dbReference type="HOGENOM" id="CLU_3258074_0_0_9"/>
<evidence type="ECO:0000313" key="2">
    <source>
        <dbReference type="Proteomes" id="UP000000530"/>
    </source>
</evidence>
<dbReference type="EMBL" id="CP000046">
    <property type="protein sequence ID" value="AAY21099.1"/>
    <property type="molecule type" value="Genomic_DNA"/>
</dbReference>
<dbReference type="KEGG" id="sac:SACOL0493"/>
<reference evidence="1 2" key="1">
    <citation type="journal article" date="2005" name="J. Bacteriol.">
        <title>Insights on evolution of virulence and resistance from the complete genome analysis of an early methicillin-resistant Staphylococcus aureus strain and a biofilm-producing methicillin-resistant Staphylococcus epidermidis strain.</title>
        <authorList>
            <person name="Gill S.R."/>
            <person name="Fouts D.E."/>
            <person name="Archer G.L."/>
            <person name="Mongodin E.F."/>
            <person name="Deboy R.T."/>
            <person name="Ravel J."/>
            <person name="Paulsen I.T."/>
            <person name="Kolonay J.F."/>
            <person name="Brinkac L."/>
            <person name="Beanan M."/>
            <person name="Dodson R.J."/>
            <person name="Daugherty S.C."/>
            <person name="Madupu R."/>
            <person name="Angiuoli S.V."/>
            <person name="Durkin A.S."/>
            <person name="Haft D.H."/>
            <person name="Vamathevan J."/>
            <person name="Khouri H."/>
            <person name="Utterback T."/>
            <person name="Lee C."/>
            <person name="Dimitrov G."/>
            <person name="Jiang L."/>
            <person name="Qin H."/>
            <person name="Weidman J."/>
            <person name="Tran K."/>
            <person name="Kang K."/>
            <person name="Hance I.R."/>
            <person name="Nelson K.E."/>
            <person name="Fraser C.M."/>
        </authorList>
    </citation>
    <scope>NUCLEOTIDE SEQUENCE [LARGE SCALE GENOMIC DNA]</scope>
    <source>
        <strain evidence="1 2">COL</strain>
    </source>
</reference>
<evidence type="ECO:0000313" key="1">
    <source>
        <dbReference type="EMBL" id="AAY21099.1"/>
    </source>
</evidence>
<accession>A0A0H2X3J1</accession>
<proteinExistence type="predicted"/>
<sequence length="42" mass="4886">MSEVNAAINVLLTLTVTRVFQSKRATQFRTWPIYLALDHENH</sequence>
<dbReference type="SMR" id="A0A0H2X3J1"/>
<organism evidence="1 2">
    <name type="scientific">Staphylococcus aureus (strain COL)</name>
    <dbReference type="NCBI Taxonomy" id="93062"/>
    <lineage>
        <taxon>Bacteria</taxon>
        <taxon>Bacillati</taxon>
        <taxon>Bacillota</taxon>
        <taxon>Bacilli</taxon>
        <taxon>Bacillales</taxon>
        <taxon>Staphylococcaceae</taxon>
        <taxon>Staphylococcus</taxon>
    </lineage>
</organism>
<dbReference type="Proteomes" id="UP000000530">
    <property type="component" value="Chromosome"/>
</dbReference>
<gene>
    <name evidence="1" type="ordered locus">SACOL0493</name>
</gene>
<name>A0A0H2X3J1_STAAC</name>
<protein>
    <submittedName>
        <fullName evidence="1">Uncharacterized protein</fullName>
    </submittedName>
</protein>
<dbReference type="AlphaFoldDB" id="A0A0H2X3J1"/>